<keyword evidence="3" id="KW-1185">Reference proteome</keyword>
<sequence length="168" mass="17318">MTYRTLLFAAVLYAATAAGPARAQVSPSIDPNQITQAEALAIAQAAIRACKAQGMSVNVQVADADGHLRVALASENATLAGLTTAPQKLAAVLAFHTSTRALQARVASDPGFAAQYGKDPRYHFSPGGLPIYKAGNFVAVIAVGGGRNVDESCAIDALKLLPWAKTGN</sequence>
<organism evidence="2 3">
    <name type="scientific">Telluria mixta</name>
    <dbReference type="NCBI Taxonomy" id="34071"/>
    <lineage>
        <taxon>Bacteria</taxon>
        <taxon>Pseudomonadati</taxon>
        <taxon>Pseudomonadota</taxon>
        <taxon>Betaproteobacteria</taxon>
        <taxon>Burkholderiales</taxon>
        <taxon>Oxalobacteraceae</taxon>
        <taxon>Telluria group</taxon>
        <taxon>Telluria</taxon>
    </lineage>
</organism>
<accession>A0ABT2C2U9</accession>
<dbReference type="Proteomes" id="UP001165263">
    <property type="component" value="Unassembled WGS sequence"/>
</dbReference>
<protein>
    <submittedName>
        <fullName evidence="2">Heme-binding protein</fullName>
    </submittedName>
</protein>
<gene>
    <name evidence="2" type="ORF">NX786_17625</name>
</gene>
<dbReference type="EMBL" id="JANUHC010000006">
    <property type="protein sequence ID" value="MCS0631156.1"/>
    <property type="molecule type" value="Genomic_DNA"/>
</dbReference>
<dbReference type="PANTHER" id="PTHR34309:SF10">
    <property type="entry name" value="SLR1406 PROTEIN"/>
    <property type="match status" value="1"/>
</dbReference>
<evidence type="ECO:0000313" key="2">
    <source>
        <dbReference type="EMBL" id="MCS0631156.1"/>
    </source>
</evidence>
<feature type="signal peptide" evidence="1">
    <location>
        <begin position="1"/>
        <end position="23"/>
    </location>
</feature>
<dbReference type="SUPFAM" id="SSF143744">
    <property type="entry name" value="GlcG-like"/>
    <property type="match status" value="1"/>
</dbReference>
<dbReference type="InterPro" id="IPR038084">
    <property type="entry name" value="PduO/GlcC-like_sf"/>
</dbReference>
<evidence type="ECO:0000313" key="3">
    <source>
        <dbReference type="Proteomes" id="UP001165263"/>
    </source>
</evidence>
<dbReference type="RefSeq" id="WP_259450238.1">
    <property type="nucleotide sequence ID" value="NZ_CP119520.1"/>
</dbReference>
<feature type="chain" id="PRO_5046821018" evidence="1">
    <location>
        <begin position="24"/>
        <end position="168"/>
    </location>
</feature>
<dbReference type="Gene3D" id="3.30.450.150">
    <property type="entry name" value="Haem-degrading domain"/>
    <property type="match status" value="1"/>
</dbReference>
<dbReference type="InterPro" id="IPR005624">
    <property type="entry name" value="PduO/GlcC-like"/>
</dbReference>
<proteinExistence type="predicted"/>
<dbReference type="Pfam" id="PF03928">
    <property type="entry name" value="HbpS-like"/>
    <property type="match status" value="1"/>
</dbReference>
<name>A0ABT2C2U9_9BURK</name>
<dbReference type="InterPro" id="IPR052517">
    <property type="entry name" value="GlcG_carb_metab_protein"/>
</dbReference>
<dbReference type="PANTHER" id="PTHR34309">
    <property type="entry name" value="SLR1406 PROTEIN"/>
    <property type="match status" value="1"/>
</dbReference>
<comment type="caution">
    <text evidence="2">The sequence shown here is derived from an EMBL/GenBank/DDBJ whole genome shotgun (WGS) entry which is preliminary data.</text>
</comment>
<reference evidence="2" key="1">
    <citation type="submission" date="2022-08" db="EMBL/GenBank/DDBJ databases">
        <title>Reclassification of Massilia species as members of the genera Telluria, Duganella, Pseudoduganella, Mokoshia gen. nov. and Zemynaea gen. nov. using orthogonal and non-orthogonal genome-based approaches.</title>
        <authorList>
            <person name="Bowman J.P."/>
        </authorList>
    </citation>
    <scope>NUCLEOTIDE SEQUENCE</scope>
    <source>
        <strain evidence="2">LMG 11547</strain>
    </source>
</reference>
<evidence type="ECO:0000256" key="1">
    <source>
        <dbReference type="SAM" id="SignalP"/>
    </source>
</evidence>
<keyword evidence="1" id="KW-0732">Signal</keyword>